<keyword evidence="7" id="KW-0732">Signal</keyword>
<evidence type="ECO:0000313" key="9">
    <source>
        <dbReference type="Proteomes" id="UP000185904"/>
    </source>
</evidence>
<dbReference type="RefSeq" id="XP_022502141.1">
    <property type="nucleotide sequence ID" value="XM_022641908.1"/>
</dbReference>
<dbReference type="OrthoDB" id="4540540at2759"/>
<evidence type="ECO:0000256" key="4">
    <source>
        <dbReference type="ARBA" id="ARBA00022989"/>
    </source>
</evidence>
<evidence type="ECO:0000313" key="8">
    <source>
        <dbReference type="EMBL" id="OAL37129.1"/>
    </source>
</evidence>
<evidence type="ECO:0008006" key="10">
    <source>
        <dbReference type="Google" id="ProtNLM"/>
    </source>
</evidence>
<dbReference type="SUPFAM" id="SSF103473">
    <property type="entry name" value="MFS general substrate transporter"/>
    <property type="match status" value="1"/>
</dbReference>
<keyword evidence="5 6" id="KW-0472">Membrane</keyword>
<feature type="chain" id="PRO_5008084060" description="Solute carrier family 40 protein" evidence="7">
    <location>
        <begin position="19"/>
        <end position="360"/>
    </location>
</feature>
<feature type="transmembrane region" description="Helical" evidence="6">
    <location>
        <begin position="246"/>
        <end position="268"/>
    </location>
</feature>
<feature type="signal peptide" evidence="7">
    <location>
        <begin position="1"/>
        <end position="18"/>
    </location>
</feature>
<keyword evidence="9" id="KW-1185">Reference proteome</keyword>
<dbReference type="PANTHER" id="PTHR19432:SF35">
    <property type="entry name" value="SOLUTE CARRIER FAMILY 45 MEMBER 3 ISOFORM X1"/>
    <property type="match status" value="1"/>
</dbReference>
<evidence type="ECO:0000256" key="1">
    <source>
        <dbReference type="ARBA" id="ARBA00004141"/>
    </source>
</evidence>
<keyword evidence="2" id="KW-0813">Transport</keyword>
<feature type="transmembrane region" description="Helical" evidence="6">
    <location>
        <begin position="222"/>
        <end position="240"/>
    </location>
</feature>
<dbReference type="AlphaFoldDB" id="A0A178D4V8"/>
<keyword evidence="3 6" id="KW-0812">Transmembrane</keyword>
<dbReference type="GeneID" id="34587028"/>
<evidence type="ECO:0000256" key="5">
    <source>
        <dbReference type="ARBA" id="ARBA00023136"/>
    </source>
</evidence>
<keyword evidence="4 6" id="KW-1133">Transmembrane helix</keyword>
<protein>
    <recommendedName>
        <fullName evidence="10">Solute carrier family 40 protein</fullName>
    </recommendedName>
</protein>
<comment type="caution">
    <text evidence="8">The sequence shown here is derived from an EMBL/GenBank/DDBJ whole genome shotgun (WGS) entry which is preliminary data.</text>
</comment>
<name>A0A178D4V8_9EURO</name>
<reference evidence="8 9" key="1">
    <citation type="submission" date="2016-03" db="EMBL/GenBank/DDBJ databases">
        <title>The draft genome sequence of Fonsecaea nubica causative agent of cutaneous subcutaneous infection in human host.</title>
        <authorList>
            <person name="Costa F."/>
            <person name="Sybren D.H."/>
            <person name="Raittz R.T."/>
            <person name="Weiss V.A."/>
            <person name="Leao A.C."/>
            <person name="Gomes R."/>
            <person name="De Souza E.M."/>
            <person name="Pedrosa F.O."/>
            <person name="Steffens M.B."/>
            <person name="Bombassaro A."/>
            <person name="Tadra-Sfeir M.Z."/>
            <person name="Moreno L.F."/>
            <person name="Najafzadeh M.J."/>
            <person name="Felipe M.S."/>
            <person name="Teixeira M."/>
            <person name="Sun J."/>
            <person name="Xi L."/>
            <person name="Castro M.A."/>
            <person name="Vicente V.A."/>
        </authorList>
    </citation>
    <scope>NUCLEOTIDE SEQUENCE [LARGE SCALE GENOMIC DNA]</scope>
    <source>
        <strain evidence="8 9">CBS 269.64</strain>
    </source>
</reference>
<evidence type="ECO:0000256" key="6">
    <source>
        <dbReference type="SAM" id="Phobius"/>
    </source>
</evidence>
<evidence type="ECO:0000256" key="7">
    <source>
        <dbReference type="SAM" id="SignalP"/>
    </source>
</evidence>
<feature type="transmembrane region" description="Helical" evidence="6">
    <location>
        <begin position="122"/>
        <end position="141"/>
    </location>
</feature>
<dbReference type="Proteomes" id="UP000185904">
    <property type="component" value="Unassembled WGS sequence"/>
</dbReference>
<accession>A0A178D4V8</accession>
<feature type="transmembrane region" description="Helical" evidence="6">
    <location>
        <begin position="59"/>
        <end position="78"/>
    </location>
</feature>
<gene>
    <name evidence="8" type="ORF">AYO20_03607</name>
</gene>
<dbReference type="InterPro" id="IPR036259">
    <property type="entry name" value="MFS_trans_sf"/>
</dbReference>
<dbReference type="PANTHER" id="PTHR19432">
    <property type="entry name" value="SUGAR TRANSPORTER"/>
    <property type="match status" value="1"/>
</dbReference>
<organism evidence="8 9">
    <name type="scientific">Fonsecaea nubica</name>
    <dbReference type="NCBI Taxonomy" id="856822"/>
    <lineage>
        <taxon>Eukaryota</taxon>
        <taxon>Fungi</taxon>
        <taxon>Dikarya</taxon>
        <taxon>Ascomycota</taxon>
        <taxon>Pezizomycotina</taxon>
        <taxon>Eurotiomycetes</taxon>
        <taxon>Chaetothyriomycetidae</taxon>
        <taxon>Chaetothyriales</taxon>
        <taxon>Herpotrichiellaceae</taxon>
        <taxon>Fonsecaea</taxon>
    </lineage>
</organism>
<proteinExistence type="predicted"/>
<evidence type="ECO:0000256" key="2">
    <source>
        <dbReference type="ARBA" id="ARBA00022448"/>
    </source>
</evidence>
<dbReference type="GO" id="GO:0008506">
    <property type="term" value="F:sucrose:proton symporter activity"/>
    <property type="evidence" value="ECO:0007669"/>
    <property type="project" value="TreeGrafter"/>
</dbReference>
<sequence length="360" mass="39577">MTPLAFGLRSLITDLVVAQEQSRVTAWASYSTSVSNILSLWAGSFNLPQVLRVSSLTQFQTLSIISCLSLTATISICLRTARERNPNFDTTVTEHRQPLGLRSALRSIRQAYHCTPTRIKQVFAVQVFSWTAWFPFLFYMTSYVNTRYALSQLQSFHGWKDVATLLKSPATQVGSTALLMWTLVAFLSTTILTRVVCQPCITTALKEDVATTDPALCSMHTVWIYSHVLFAACMLLTLVVKSWQGTVVLVSLVGCSWAATQWIPHAIVGAEISPRGKDYSHYDVDADADEVDELRKHRGAILGLHNLAISTPQIVAALASSGIMRVMTEMGSVEPAVWTLRAASVPAMIAATLACRLGEF</sequence>
<evidence type="ECO:0000256" key="3">
    <source>
        <dbReference type="ARBA" id="ARBA00022692"/>
    </source>
</evidence>
<dbReference type="EMBL" id="LVCJ01000017">
    <property type="protein sequence ID" value="OAL37129.1"/>
    <property type="molecule type" value="Genomic_DNA"/>
</dbReference>
<dbReference type="GO" id="GO:0005886">
    <property type="term" value="C:plasma membrane"/>
    <property type="evidence" value="ECO:0007669"/>
    <property type="project" value="TreeGrafter"/>
</dbReference>
<comment type="subcellular location">
    <subcellularLocation>
        <location evidence="1">Membrane</location>
        <topology evidence="1">Multi-pass membrane protein</topology>
    </subcellularLocation>
</comment>